<proteinExistence type="predicted"/>
<gene>
    <name evidence="2" type="ORF">GAK31_03774</name>
</gene>
<dbReference type="SUPFAM" id="SSF53720">
    <property type="entry name" value="ALDH-like"/>
    <property type="match status" value="1"/>
</dbReference>
<dbReference type="InterPro" id="IPR016161">
    <property type="entry name" value="Ald_DH/histidinol_DH"/>
</dbReference>
<evidence type="ECO:0000256" key="1">
    <source>
        <dbReference type="ARBA" id="ARBA00023002"/>
    </source>
</evidence>
<name>A0A7V8FD74_STEMA</name>
<dbReference type="Gene3D" id="3.40.605.10">
    <property type="entry name" value="Aldehyde Dehydrogenase, Chain A, domain 1"/>
    <property type="match status" value="1"/>
</dbReference>
<keyword evidence="1" id="KW-0560">Oxidoreductase</keyword>
<reference evidence="3" key="1">
    <citation type="journal article" date="2020" name="MBio">
        <title>Horizontal gene transfer to a defensive symbiont with a reduced genome amongst a multipartite beetle microbiome.</title>
        <authorList>
            <person name="Waterworth S.C."/>
            <person name="Florez L.V."/>
            <person name="Rees E.R."/>
            <person name="Hertweck C."/>
            <person name="Kaltenpoth M."/>
            <person name="Kwan J.C."/>
        </authorList>
    </citation>
    <scope>NUCLEOTIDE SEQUENCE [LARGE SCALE GENOMIC DNA]</scope>
</reference>
<accession>A0A7V8FD74</accession>
<evidence type="ECO:0000313" key="2">
    <source>
        <dbReference type="EMBL" id="KAF1012947.1"/>
    </source>
</evidence>
<sequence length="151" mass="17133">MVETTAFLFVGMAEMERGVESTLPGRLYPVDIARSTLPLLSCGHDCRSSYSRPMTTTAPADLPTILHTLRSAWQAQRPSLDQREADLRRIREALKPRLDEMAQAIAEDFGHRSHDESRIADGMSVLSAIDHLRRHLRRWSKPRRASAGWKL</sequence>
<dbReference type="GO" id="GO:0016491">
    <property type="term" value="F:oxidoreductase activity"/>
    <property type="evidence" value="ECO:0007669"/>
    <property type="project" value="UniProtKB-KW"/>
</dbReference>
<dbReference type="Proteomes" id="UP000487117">
    <property type="component" value="Unassembled WGS sequence"/>
</dbReference>
<dbReference type="AlphaFoldDB" id="A0A7V8FD74"/>
<dbReference type="EMBL" id="WNDS01000006">
    <property type="protein sequence ID" value="KAF1012947.1"/>
    <property type="molecule type" value="Genomic_DNA"/>
</dbReference>
<protein>
    <submittedName>
        <fullName evidence="2">Uncharacterized protein</fullName>
    </submittedName>
</protein>
<evidence type="ECO:0000313" key="3">
    <source>
        <dbReference type="Proteomes" id="UP000487117"/>
    </source>
</evidence>
<organism evidence="2 3">
    <name type="scientific">Stenotrophomonas maltophilia</name>
    <name type="common">Pseudomonas maltophilia</name>
    <name type="synonym">Xanthomonas maltophilia</name>
    <dbReference type="NCBI Taxonomy" id="40324"/>
    <lineage>
        <taxon>Bacteria</taxon>
        <taxon>Pseudomonadati</taxon>
        <taxon>Pseudomonadota</taxon>
        <taxon>Gammaproteobacteria</taxon>
        <taxon>Lysobacterales</taxon>
        <taxon>Lysobacteraceae</taxon>
        <taxon>Stenotrophomonas</taxon>
        <taxon>Stenotrophomonas maltophilia group</taxon>
    </lineage>
</organism>
<comment type="caution">
    <text evidence="2">The sequence shown here is derived from an EMBL/GenBank/DDBJ whole genome shotgun (WGS) entry which is preliminary data.</text>
</comment>
<dbReference type="InterPro" id="IPR016162">
    <property type="entry name" value="Ald_DH_N"/>
</dbReference>